<name>A0ABX1L2Z9_9LACO</name>
<evidence type="ECO:0000313" key="2">
    <source>
        <dbReference type="Proteomes" id="UP000707477"/>
    </source>
</evidence>
<proteinExistence type="predicted"/>
<dbReference type="InterPro" id="IPR025935">
    <property type="entry name" value="AbiH"/>
</dbReference>
<dbReference type="EMBL" id="JAAVSD010000001">
    <property type="protein sequence ID" value="NLR28701.1"/>
    <property type="molecule type" value="Genomic_DNA"/>
</dbReference>
<gene>
    <name evidence="1" type="ORF">HEQ44_00690</name>
</gene>
<evidence type="ECO:0008006" key="3">
    <source>
        <dbReference type="Google" id="ProtNLM"/>
    </source>
</evidence>
<comment type="caution">
    <text evidence="1">The sequence shown here is derived from an EMBL/GenBank/DDBJ whole genome shotgun (WGS) entry which is preliminary data.</text>
</comment>
<dbReference type="RefSeq" id="WP_168848660.1">
    <property type="nucleotide sequence ID" value="NZ_JAAVSD010000001.1"/>
</dbReference>
<protein>
    <recommendedName>
        <fullName evidence="3">SIR2-like domain-containing protein</fullName>
    </recommendedName>
</protein>
<evidence type="ECO:0000313" key="1">
    <source>
        <dbReference type="EMBL" id="NLR28701.1"/>
    </source>
</evidence>
<reference evidence="1 2" key="1">
    <citation type="submission" date="2020-03" db="EMBL/GenBank/DDBJ databases">
        <authorList>
            <person name="Zhang Z."/>
            <person name="Guo Z."/>
            <person name="Hou Q."/>
            <person name="Shen X."/>
        </authorList>
    </citation>
    <scope>NUCLEOTIDE SEQUENCE [LARGE SCALE GENOMIC DNA]</scope>
    <source>
        <strain evidence="1 2">HBUAS51329</strain>
    </source>
</reference>
<sequence length="364" mass="41819">MTINITIMTGNGLDLTNKLKTSYIDFYENYVSKFKRTSNKIYNFLNTNMELWKDVEKSIARLDAMDYTSLAQFVEDKDQLQNDLGDYLSSIDDQIAVGTYDERRTNLLSFVNHVNENLLPADKIIFDDFLLTRRLSGRDDNKMNRIPTVVSRFLTFNYTHLLEKKLGYFQDKHSEETIGDFELLHGYKVLPIPEKIVHAHGSIDDSFIFGVNDSSQIAKGALKGVDRYLVKSDLQKMARSNNQNLSTEVLATQSDIIIVIGLSLGDTDKYWREMVVASLIYNPDSIVIVNKYVKDNRFLRSPAVIESIIRNVKNNFRNVLTSNPVLMGYLKEYRRNQKDLMNRILVAPYTDVTSNIGNLKFDIG</sequence>
<organism evidence="1 2">
    <name type="scientific">Levilactobacillus tujiorum</name>
    <dbReference type="NCBI Taxonomy" id="2912243"/>
    <lineage>
        <taxon>Bacteria</taxon>
        <taxon>Bacillati</taxon>
        <taxon>Bacillota</taxon>
        <taxon>Bacilli</taxon>
        <taxon>Lactobacillales</taxon>
        <taxon>Lactobacillaceae</taxon>
        <taxon>Levilactobacillus</taxon>
    </lineage>
</organism>
<dbReference type="Pfam" id="PF14253">
    <property type="entry name" value="AbiH"/>
    <property type="match status" value="1"/>
</dbReference>
<keyword evidence="2" id="KW-1185">Reference proteome</keyword>
<dbReference type="Proteomes" id="UP000707477">
    <property type="component" value="Unassembled WGS sequence"/>
</dbReference>
<accession>A0ABX1L2Z9</accession>